<dbReference type="InterPro" id="IPR002110">
    <property type="entry name" value="Ankyrin_rpt"/>
</dbReference>
<evidence type="ECO:0000256" key="9">
    <source>
        <dbReference type="ARBA" id="ARBA00023298"/>
    </source>
</evidence>
<keyword evidence="9" id="KW-1053">Target membrane</keyword>
<evidence type="ECO:0000256" key="11">
    <source>
        <dbReference type="SAM" id="Phobius"/>
    </source>
</evidence>
<accession>A0A4Y2TEP8</accession>
<comment type="subcellular location">
    <subcellularLocation>
        <location evidence="2">Secreted</location>
    </subcellularLocation>
    <subcellularLocation>
        <location evidence="1">Target cell membrane</location>
    </subcellularLocation>
</comment>
<dbReference type="InterPro" id="IPR039323">
    <property type="entry name" value="ANKRD_45/46/60"/>
</dbReference>
<gene>
    <name evidence="12" type="primary">ANK1_20</name>
    <name evidence="12" type="ORF">AVEN_270198_1</name>
</gene>
<dbReference type="GO" id="GO:0006887">
    <property type="term" value="P:exocytosis"/>
    <property type="evidence" value="ECO:0007669"/>
    <property type="project" value="UniProtKB-KW"/>
</dbReference>
<keyword evidence="6" id="KW-0800">Toxin</keyword>
<keyword evidence="3" id="KW-0268">Exocytosis</keyword>
<dbReference type="GO" id="GO:0044231">
    <property type="term" value="C:host cell presynaptic membrane"/>
    <property type="evidence" value="ECO:0007669"/>
    <property type="project" value="UniProtKB-KW"/>
</dbReference>
<keyword evidence="7" id="KW-0528">Neurotoxin</keyword>
<keyword evidence="11" id="KW-0812">Transmembrane</keyword>
<keyword evidence="13" id="KW-1185">Reference proteome</keyword>
<dbReference type="SUPFAM" id="SSF48403">
    <property type="entry name" value="Ankyrin repeat"/>
    <property type="match status" value="1"/>
</dbReference>
<evidence type="ECO:0000256" key="7">
    <source>
        <dbReference type="ARBA" id="ARBA00022699"/>
    </source>
</evidence>
<proteinExistence type="predicted"/>
<dbReference type="EMBL" id="BGPR01028127">
    <property type="protein sequence ID" value="GBN99082.1"/>
    <property type="molecule type" value="Genomic_DNA"/>
</dbReference>
<dbReference type="PRINTS" id="PR01415">
    <property type="entry name" value="ANKYRIN"/>
</dbReference>
<protein>
    <submittedName>
        <fullName evidence="12">Ankyrin-1</fullName>
    </submittedName>
</protein>
<keyword evidence="4" id="KW-0964">Secreted</keyword>
<feature type="repeat" description="ANK" evidence="10">
    <location>
        <begin position="135"/>
        <end position="168"/>
    </location>
</feature>
<dbReference type="PROSITE" id="PS50088">
    <property type="entry name" value="ANK_REPEAT"/>
    <property type="match status" value="5"/>
</dbReference>
<evidence type="ECO:0000256" key="8">
    <source>
        <dbReference type="ARBA" id="ARBA00023028"/>
    </source>
</evidence>
<evidence type="ECO:0000256" key="3">
    <source>
        <dbReference type="ARBA" id="ARBA00022483"/>
    </source>
</evidence>
<dbReference type="AlphaFoldDB" id="A0A4Y2TEP8"/>
<evidence type="ECO:0000256" key="5">
    <source>
        <dbReference type="ARBA" id="ARBA00022537"/>
    </source>
</evidence>
<dbReference type="PANTHER" id="PTHR22677">
    <property type="entry name" value="ANKYRIN REPEAT DOMAIN-CONTAINING PROTEIN 60"/>
    <property type="match status" value="1"/>
</dbReference>
<sequence>MYRGEDNYEDEINIDLMKIKLLLEENADVNIRDEYEVTPLCRVMRSERFDIIKLFSESATELKNIKDRYGITPLYYAVKYGLYDVIELFLTKGADVNARNEDNETALSCAIRLGDSDLVKLFLECGADMNAKYKNDNTILHLACDGDDHLDIIKILLRKGSDVHARNEFDQVPLHAAVYRNHVFYIQLLLERGASVHVADINGWTPIHAAAYKGHVEVIRALLDEGADVNSKNKEGKTPLDLATENKNQLCIDALQKLIIDYSCQIYLGIVTSRFEATRGIFWSRSRNLGSWRDDEKERHMRHTHTHSTLLSKYPHHRRGRLTLYVHQGHLQRSIFGGIGFLILVIMTLVGEFALAVLFNPLRGGVSKRRLGSLLGGVGCFLPHPHTQLIGAHHYLRRGNG</sequence>
<dbReference type="Pfam" id="PF00023">
    <property type="entry name" value="Ank"/>
    <property type="match status" value="2"/>
</dbReference>
<comment type="caution">
    <text evidence="12">The sequence shown here is derived from an EMBL/GenBank/DDBJ whole genome shotgun (WGS) entry which is preliminary data.</text>
</comment>
<evidence type="ECO:0000313" key="13">
    <source>
        <dbReference type="Proteomes" id="UP000499080"/>
    </source>
</evidence>
<dbReference type="OrthoDB" id="6437551at2759"/>
<evidence type="ECO:0000256" key="2">
    <source>
        <dbReference type="ARBA" id="ARBA00004613"/>
    </source>
</evidence>
<feature type="repeat" description="ANK" evidence="10">
    <location>
        <begin position="169"/>
        <end position="201"/>
    </location>
</feature>
<evidence type="ECO:0000256" key="10">
    <source>
        <dbReference type="PROSITE-ProRule" id="PRU00023"/>
    </source>
</evidence>
<keyword evidence="11" id="KW-1133">Transmembrane helix</keyword>
<dbReference type="GO" id="GO:0090729">
    <property type="term" value="F:toxin activity"/>
    <property type="evidence" value="ECO:0007669"/>
    <property type="project" value="UniProtKB-KW"/>
</dbReference>
<feature type="transmembrane region" description="Helical" evidence="11">
    <location>
        <begin position="335"/>
        <end position="359"/>
    </location>
</feature>
<dbReference type="Proteomes" id="UP000499080">
    <property type="component" value="Unassembled WGS sequence"/>
</dbReference>
<dbReference type="PROSITE" id="PS50297">
    <property type="entry name" value="ANK_REP_REGION"/>
    <property type="match status" value="5"/>
</dbReference>
<dbReference type="PANTHER" id="PTHR22677:SF4">
    <property type="entry name" value="USHER SYNDROME TYPE-1G PROTEIN-LIKE PROTEIN"/>
    <property type="match status" value="1"/>
</dbReference>
<dbReference type="SMART" id="SM00248">
    <property type="entry name" value="ANK"/>
    <property type="match status" value="7"/>
</dbReference>
<feature type="repeat" description="ANK" evidence="10">
    <location>
        <begin position="102"/>
        <end position="134"/>
    </location>
</feature>
<name>A0A4Y2TEP8_ARAVE</name>
<dbReference type="InterPro" id="IPR036770">
    <property type="entry name" value="Ankyrin_rpt-contain_sf"/>
</dbReference>
<keyword evidence="10" id="KW-0040">ANK repeat</keyword>
<evidence type="ECO:0000256" key="6">
    <source>
        <dbReference type="ARBA" id="ARBA00022656"/>
    </source>
</evidence>
<feature type="repeat" description="ANK" evidence="10">
    <location>
        <begin position="69"/>
        <end position="101"/>
    </location>
</feature>
<evidence type="ECO:0000256" key="4">
    <source>
        <dbReference type="ARBA" id="ARBA00022525"/>
    </source>
</evidence>
<dbReference type="GO" id="GO:0005576">
    <property type="term" value="C:extracellular region"/>
    <property type="evidence" value="ECO:0007669"/>
    <property type="project" value="UniProtKB-SubCell"/>
</dbReference>
<keyword evidence="11" id="KW-0472">Membrane</keyword>
<reference evidence="12 13" key="1">
    <citation type="journal article" date="2019" name="Sci. Rep.">
        <title>Orb-weaving spider Araneus ventricosus genome elucidates the spidroin gene catalogue.</title>
        <authorList>
            <person name="Kono N."/>
            <person name="Nakamura H."/>
            <person name="Ohtoshi R."/>
            <person name="Moran D.A.P."/>
            <person name="Shinohara A."/>
            <person name="Yoshida Y."/>
            <person name="Fujiwara M."/>
            <person name="Mori M."/>
            <person name="Tomita M."/>
            <person name="Arakawa K."/>
        </authorList>
    </citation>
    <scope>NUCLEOTIDE SEQUENCE [LARGE SCALE GENOMIC DNA]</scope>
</reference>
<keyword evidence="8" id="KW-0638">Presynaptic neurotoxin</keyword>
<keyword evidence="5" id="KW-1052">Target cell membrane</keyword>
<feature type="repeat" description="ANK" evidence="10">
    <location>
        <begin position="202"/>
        <end position="234"/>
    </location>
</feature>
<dbReference type="Pfam" id="PF12796">
    <property type="entry name" value="Ank_2"/>
    <property type="match status" value="2"/>
</dbReference>
<dbReference type="GO" id="GO:0044218">
    <property type="term" value="C:other organism cell membrane"/>
    <property type="evidence" value="ECO:0007669"/>
    <property type="project" value="UniProtKB-KW"/>
</dbReference>
<evidence type="ECO:0000256" key="1">
    <source>
        <dbReference type="ARBA" id="ARBA00004175"/>
    </source>
</evidence>
<dbReference type="Gene3D" id="1.25.40.20">
    <property type="entry name" value="Ankyrin repeat-containing domain"/>
    <property type="match status" value="1"/>
</dbReference>
<organism evidence="12 13">
    <name type="scientific">Araneus ventricosus</name>
    <name type="common">Orbweaver spider</name>
    <name type="synonym">Epeira ventricosa</name>
    <dbReference type="NCBI Taxonomy" id="182803"/>
    <lineage>
        <taxon>Eukaryota</taxon>
        <taxon>Metazoa</taxon>
        <taxon>Ecdysozoa</taxon>
        <taxon>Arthropoda</taxon>
        <taxon>Chelicerata</taxon>
        <taxon>Arachnida</taxon>
        <taxon>Araneae</taxon>
        <taxon>Araneomorphae</taxon>
        <taxon>Entelegynae</taxon>
        <taxon>Araneoidea</taxon>
        <taxon>Araneidae</taxon>
        <taxon>Araneus</taxon>
    </lineage>
</organism>
<evidence type="ECO:0000313" key="12">
    <source>
        <dbReference type="EMBL" id="GBN99082.1"/>
    </source>
</evidence>